<dbReference type="InterPro" id="IPR052216">
    <property type="entry name" value="CRISPR_Csm3_endoribonuclease"/>
</dbReference>
<dbReference type="PANTHER" id="PTHR35579">
    <property type="entry name" value="CRISPR SYSTEM CMS ENDORIBONUCLEASE CSM3"/>
    <property type="match status" value="1"/>
</dbReference>
<accession>A0A173XXS2</accession>
<dbReference type="PANTHER" id="PTHR35579:SF6">
    <property type="entry name" value="DUF324 DOMAIN-CONTAINING PROTEIN"/>
    <property type="match status" value="1"/>
</dbReference>
<evidence type="ECO:0000313" key="4">
    <source>
        <dbReference type="EMBL" id="MCG4765145.1"/>
    </source>
</evidence>
<organism evidence="3 5">
    <name type="scientific">Fusicatenibacter saccharivorans</name>
    <dbReference type="NCBI Taxonomy" id="1150298"/>
    <lineage>
        <taxon>Bacteria</taxon>
        <taxon>Bacillati</taxon>
        <taxon>Bacillota</taxon>
        <taxon>Clostridia</taxon>
        <taxon>Lachnospirales</taxon>
        <taxon>Lachnospiraceae</taxon>
        <taxon>Fusicatenibacter</taxon>
    </lineage>
</organism>
<feature type="domain" description="CRISPR type III-associated protein" evidence="2">
    <location>
        <begin position="244"/>
        <end position="417"/>
    </location>
</feature>
<keyword evidence="1" id="KW-0051">Antiviral defense</keyword>
<evidence type="ECO:0000259" key="2">
    <source>
        <dbReference type="Pfam" id="PF03787"/>
    </source>
</evidence>
<name>A0A173XXS2_9FIRM</name>
<dbReference type="RefSeq" id="WP_055226067.1">
    <property type="nucleotide sequence ID" value="NZ_CYYV01000002.1"/>
</dbReference>
<dbReference type="InterPro" id="IPR005537">
    <property type="entry name" value="RAMP_III_fam"/>
</dbReference>
<dbReference type="EMBL" id="CYYV01000002">
    <property type="protein sequence ID" value="CUN56243.1"/>
    <property type="molecule type" value="Genomic_DNA"/>
</dbReference>
<dbReference type="Pfam" id="PF03787">
    <property type="entry name" value="RAMPs"/>
    <property type="match status" value="2"/>
</dbReference>
<dbReference type="EMBL" id="JAKNFS010000007">
    <property type="protein sequence ID" value="MCG4765145.1"/>
    <property type="molecule type" value="Genomic_DNA"/>
</dbReference>
<dbReference type="AlphaFoldDB" id="A0A173XXS2"/>
<sequence length="455" mass="50327">MKTVIKRLVFYIQIQLESPLNVASGEDEWTDADILLDFDGNPFVPGSSLAGAMRSYIGEKDNEWELFGFSKDDIEGKMSPLLISDLVFDQEPVIGVRDGVGLNEKKVVKDGCKFDMEILETGLKGHFYLELVVREGDLEEEMKKQLAIVFQGIQQGEIRLGRKKTRGFGAFKITRLSVRSYGKDNYLKYADAYKASTWEKASNELENWLHTDSDSRRMIHIEVPLVMKGGISIRQYAAKKNEPDFVHITSNGVPVISGSSFAGAIRHRVEQILGELEAGGTKLPVKKKEILQIMFGYVEETAGNQATDAGDGARQSVNAGSGHASNVVISEARILDARPLTMVRTGISRFESAVHDGALYKEKTYVDGHFTLKIAVQKGKQPVDAKWMTGILLLAVNDLRNGYLAVGGQTAVGRGVFAPDTSEEYPKGVIFIDGKPRLENQFIAEAFNCLCAHKR</sequence>
<protein>
    <submittedName>
        <fullName evidence="3">CRISPR-associated RAMP protein, SSO1426 family</fullName>
    </submittedName>
    <submittedName>
        <fullName evidence="4">RAMP superfamily CRISPR-associated protein</fullName>
    </submittedName>
</protein>
<dbReference type="Proteomes" id="UP000095706">
    <property type="component" value="Unassembled WGS sequence"/>
</dbReference>
<evidence type="ECO:0000313" key="3">
    <source>
        <dbReference type="EMBL" id="CUN56243.1"/>
    </source>
</evidence>
<reference evidence="4" key="2">
    <citation type="submission" date="2022-01" db="EMBL/GenBank/DDBJ databases">
        <title>Collection of gut derived symbiotic bacterial strains cultured from healthy donors.</title>
        <authorList>
            <person name="Lin H."/>
            <person name="Kohout C."/>
            <person name="Waligurski E."/>
            <person name="Pamer E.G."/>
        </authorList>
    </citation>
    <scope>NUCLEOTIDE SEQUENCE</scope>
    <source>
        <strain evidence="4">DFI.5.49</strain>
    </source>
</reference>
<reference evidence="3 5" key="1">
    <citation type="submission" date="2015-09" db="EMBL/GenBank/DDBJ databases">
        <authorList>
            <consortium name="Pathogen Informatics"/>
        </authorList>
    </citation>
    <scope>NUCLEOTIDE SEQUENCE [LARGE SCALE GENOMIC DNA]</scope>
    <source>
        <strain evidence="3 5">2789STDY5608849</strain>
    </source>
</reference>
<evidence type="ECO:0000313" key="5">
    <source>
        <dbReference type="Proteomes" id="UP000095706"/>
    </source>
</evidence>
<proteinExistence type="predicted"/>
<gene>
    <name evidence="3" type="ORF">ERS852406_00366</name>
    <name evidence="4" type="ORF">L0N21_06420</name>
</gene>
<dbReference type="Proteomes" id="UP001199915">
    <property type="component" value="Unassembled WGS sequence"/>
</dbReference>
<feature type="domain" description="CRISPR type III-associated protein" evidence="2">
    <location>
        <begin position="14"/>
        <end position="172"/>
    </location>
</feature>
<dbReference type="CDD" id="cd09726">
    <property type="entry name" value="RAMP_I_III"/>
    <property type="match status" value="1"/>
</dbReference>
<evidence type="ECO:0000256" key="1">
    <source>
        <dbReference type="ARBA" id="ARBA00023118"/>
    </source>
</evidence>
<dbReference type="GO" id="GO:0051607">
    <property type="term" value="P:defense response to virus"/>
    <property type="evidence" value="ECO:0007669"/>
    <property type="project" value="UniProtKB-KW"/>
</dbReference>